<proteinExistence type="predicted"/>
<protein>
    <submittedName>
        <fullName evidence="2">Uncharacterized protein LOC34620653</fullName>
    </submittedName>
</protein>
<sequence length="407" mass="44284">MEYLKQFFKRAIAKYVEVGGDDMISIGYDQGIEFRDLRLNTKAINDMLQASDAEARLEFGRIGRMNLVYTPLPGIVTIQVKDLDIRVKPNFTGLALRKLVETLYEIGDLDSSDLSPSYLQGGHCMPYGGSFPSSACGYQPGPEIHNTQARFVHPCRLPRAPPIVRRARFVKALPTAPIHFQQPVRGFSCEGAQSCMHSFAQSQDMSLERLCNDFSLLSNSLVSTCGATNARMIEKCEEVKNLFSNCVEAVAGIAPPDYDRLEKIKLPMPCAVCEAPWGACGPSLAPAKSGPCARKGSHDTNVALHCADLSTSTPEPRRPVSLCTYCKPIIFRAKQVSGELLGPPDPSKLSVLRLPPGTADTAPQWCADAQSNHRALAKDRTECSPVLLAGMAPGHIQPDTPPGSLWA</sequence>
<dbReference type="OrthoDB" id="331139at2759"/>
<evidence type="ECO:0000313" key="1">
    <source>
        <dbReference type="Proteomes" id="UP000515125"/>
    </source>
</evidence>
<organism evidence="1 2">
    <name type="scientific">Cyclospora cayetanensis</name>
    <dbReference type="NCBI Taxonomy" id="88456"/>
    <lineage>
        <taxon>Eukaryota</taxon>
        <taxon>Sar</taxon>
        <taxon>Alveolata</taxon>
        <taxon>Apicomplexa</taxon>
        <taxon>Conoidasida</taxon>
        <taxon>Coccidia</taxon>
        <taxon>Eucoccidiorida</taxon>
        <taxon>Eimeriorina</taxon>
        <taxon>Eimeriidae</taxon>
        <taxon>Cyclospora</taxon>
    </lineage>
</organism>
<accession>A0A6P6RZ91</accession>
<reference evidence="2" key="1">
    <citation type="submission" date="2025-08" db="UniProtKB">
        <authorList>
            <consortium name="RefSeq"/>
        </authorList>
    </citation>
    <scope>IDENTIFICATION</scope>
</reference>
<gene>
    <name evidence="2" type="primary">LOC34620653</name>
</gene>
<name>A0A6P6RZ91_9EIME</name>
<dbReference type="Proteomes" id="UP000515125">
    <property type="component" value="Unplaced"/>
</dbReference>
<evidence type="ECO:0000313" key="2">
    <source>
        <dbReference type="RefSeq" id="XP_026193178.1"/>
    </source>
</evidence>
<keyword evidence="1" id="KW-1185">Reference proteome</keyword>
<dbReference type="AlphaFoldDB" id="A0A6P6RZ91"/>
<dbReference type="GeneID" id="34620653"/>
<dbReference type="RefSeq" id="XP_026193178.1">
    <property type="nucleotide sequence ID" value="XM_026337393.1"/>
</dbReference>